<dbReference type="Pfam" id="PF00717">
    <property type="entry name" value="Peptidase_S24"/>
    <property type="match status" value="1"/>
</dbReference>
<dbReference type="PANTHER" id="PTHR46797:SF1">
    <property type="entry name" value="METHYLPHOSPHONATE SYNTHASE"/>
    <property type="match status" value="1"/>
</dbReference>
<dbReference type="SMART" id="SM00530">
    <property type="entry name" value="HTH_XRE"/>
    <property type="match status" value="1"/>
</dbReference>
<protein>
    <submittedName>
        <fullName evidence="3">SOS-response transcriptional repressor LexA</fullName>
    </submittedName>
</protein>
<evidence type="ECO:0000313" key="3">
    <source>
        <dbReference type="EMBL" id="MDR6776251.1"/>
    </source>
</evidence>
<evidence type="ECO:0000259" key="2">
    <source>
        <dbReference type="PROSITE" id="PS50943"/>
    </source>
</evidence>
<evidence type="ECO:0000313" key="4">
    <source>
        <dbReference type="Proteomes" id="UP001266807"/>
    </source>
</evidence>
<dbReference type="Gene3D" id="2.10.109.10">
    <property type="entry name" value="Umud Fragment, subunit A"/>
    <property type="match status" value="1"/>
</dbReference>
<dbReference type="InterPro" id="IPR001387">
    <property type="entry name" value="Cro/C1-type_HTH"/>
</dbReference>
<dbReference type="CDD" id="cd06529">
    <property type="entry name" value="S24_LexA-like"/>
    <property type="match status" value="1"/>
</dbReference>
<feature type="domain" description="HTH cro/C1-type" evidence="2">
    <location>
        <begin position="7"/>
        <end position="61"/>
    </location>
</feature>
<keyword evidence="1" id="KW-0238">DNA-binding</keyword>
<dbReference type="PANTHER" id="PTHR46797">
    <property type="entry name" value="HTH-TYPE TRANSCRIPTIONAL REGULATOR"/>
    <property type="match status" value="1"/>
</dbReference>
<comment type="caution">
    <text evidence="3">The sequence shown here is derived from an EMBL/GenBank/DDBJ whole genome shotgun (WGS) entry which is preliminary data.</text>
</comment>
<proteinExistence type="predicted"/>
<dbReference type="InterPro" id="IPR010982">
    <property type="entry name" value="Lambda_DNA-bd_dom_sf"/>
</dbReference>
<dbReference type="InterPro" id="IPR036286">
    <property type="entry name" value="LexA/Signal_pep-like_sf"/>
</dbReference>
<dbReference type="InterPro" id="IPR039418">
    <property type="entry name" value="LexA-like"/>
</dbReference>
<organism evidence="3 4">
    <name type="scientific">Paenibacillus peoriae</name>
    <dbReference type="NCBI Taxonomy" id="59893"/>
    <lineage>
        <taxon>Bacteria</taxon>
        <taxon>Bacillati</taxon>
        <taxon>Bacillota</taxon>
        <taxon>Bacilli</taxon>
        <taxon>Bacillales</taxon>
        <taxon>Paenibacillaceae</taxon>
        <taxon>Paenibacillus</taxon>
    </lineage>
</organism>
<dbReference type="Proteomes" id="UP001266807">
    <property type="component" value="Unassembled WGS sequence"/>
</dbReference>
<reference evidence="3 4" key="1">
    <citation type="submission" date="2023-07" db="EMBL/GenBank/DDBJ databases">
        <title>Sorghum-associated microbial communities from plants grown in Nebraska, USA.</title>
        <authorList>
            <person name="Schachtman D."/>
        </authorList>
    </citation>
    <scope>NUCLEOTIDE SEQUENCE [LARGE SCALE GENOMIC DNA]</scope>
    <source>
        <strain evidence="3 4">BE143</strain>
    </source>
</reference>
<dbReference type="RefSeq" id="WP_264453526.1">
    <property type="nucleotide sequence ID" value="NZ_JAVDUG010000001.1"/>
</dbReference>
<dbReference type="PROSITE" id="PS50943">
    <property type="entry name" value="HTH_CROC1"/>
    <property type="match status" value="1"/>
</dbReference>
<dbReference type="SUPFAM" id="SSF47413">
    <property type="entry name" value="lambda repressor-like DNA-binding domains"/>
    <property type="match status" value="1"/>
</dbReference>
<dbReference type="EMBL" id="JAVDUG010000001">
    <property type="protein sequence ID" value="MDR6776251.1"/>
    <property type="molecule type" value="Genomic_DNA"/>
</dbReference>
<accession>A0ABU1Q9E0</accession>
<dbReference type="SUPFAM" id="SSF51306">
    <property type="entry name" value="LexA/Signal peptidase"/>
    <property type="match status" value="1"/>
</dbReference>
<evidence type="ECO:0000256" key="1">
    <source>
        <dbReference type="ARBA" id="ARBA00023125"/>
    </source>
</evidence>
<dbReference type="InterPro" id="IPR015927">
    <property type="entry name" value="Peptidase_S24_S26A/B/C"/>
</dbReference>
<dbReference type="CDD" id="cd00093">
    <property type="entry name" value="HTH_XRE"/>
    <property type="match status" value="1"/>
</dbReference>
<keyword evidence="4" id="KW-1185">Reference proteome</keyword>
<gene>
    <name evidence="3" type="ORF">J2W98_000498</name>
</gene>
<name>A0ABU1Q9E0_9BACL</name>
<dbReference type="Gene3D" id="1.10.260.40">
    <property type="entry name" value="lambda repressor-like DNA-binding domains"/>
    <property type="match status" value="1"/>
</dbReference>
<dbReference type="Pfam" id="PF01381">
    <property type="entry name" value="HTH_3"/>
    <property type="match status" value="1"/>
</dbReference>
<sequence>MNIGEKVKEQRKLMGLTQPQLAEKIEMSIDSIKKLETNRMNPSIDTLNKLIKFFKVKADYFLDNLEKESEIVDNKMVKVGIIQKVNAGEDATYGEFKSYVMVDSKILEGRPAIALKLKDNSMDKDNLFTGDIVVAKQMTETEKIKSTDIYLILSNDGFYVRRIKKHRKFLILTPSNPDYSVIEINKNPYLKNKYHIFGKIVQIIRNI</sequence>
<dbReference type="InterPro" id="IPR050807">
    <property type="entry name" value="TransReg_Diox_bact_type"/>
</dbReference>